<feature type="transmembrane region" description="Helical" evidence="7">
    <location>
        <begin position="268"/>
        <end position="289"/>
    </location>
</feature>
<organism evidence="9 10">
    <name type="scientific">Candidatus Borkfalkia faecipullorum</name>
    <dbReference type="NCBI Taxonomy" id="2838510"/>
    <lineage>
        <taxon>Bacteria</taxon>
        <taxon>Bacillati</taxon>
        <taxon>Bacillota</taxon>
        <taxon>Clostridia</taxon>
        <taxon>Christensenellales</taxon>
        <taxon>Christensenellaceae</taxon>
        <taxon>Candidatus Borkfalkia</taxon>
    </lineage>
</organism>
<dbReference type="SUPFAM" id="SSF161098">
    <property type="entry name" value="MetI-like"/>
    <property type="match status" value="1"/>
</dbReference>
<evidence type="ECO:0000256" key="4">
    <source>
        <dbReference type="ARBA" id="ARBA00022692"/>
    </source>
</evidence>
<sequence length="304" mass="34579">MKKKAYVKETTFRNMGVFFWLLLVILALYTISMILPMVWGIFTSLKSQNEFRTNVLWIPHGAPWDWQWGNFVYVMNNFYVPISSQTQGLRSVGMGEMLLYTILYAAGGAFINTLVPCVVAYITAKFKYKFSSVIYTVVVVTMVLPVVGNTASELQLVKALGIFDTIPGNWIQKFNFLGMYYLVFYATFRGIPNDFAEAAYVDGAGETHVMVRIIFPLVANIFVTVMLIKFIGFWNDYQTPLLFLPTHPTIAYGVYYLSNSVQQEFNNVPMRMTGCILMVIPILALFLIFKEKLMSNISMGGVKE</sequence>
<feature type="transmembrane region" description="Helical" evidence="7">
    <location>
        <begin position="97"/>
        <end position="121"/>
    </location>
</feature>
<evidence type="ECO:0000313" key="9">
    <source>
        <dbReference type="EMBL" id="HIX07736.1"/>
    </source>
</evidence>
<evidence type="ECO:0000256" key="2">
    <source>
        <dbReference type="ARBA" id="ARBA00022448"/>
    </source>
</evidence>
<keyword evidence="2 7" id="KW-0813">Transport</keyword>
<feature type="transmembrane region" description="Helical" evidence="7">
    <location>
        <begin position="170"/>
        <end position="188"/>
    </location>
</feature>
<gene>
    <name evidence="9" type="ORF">H9741_04650</name>
</gene>
<comment type="subcellular location">
    <subcellularLocation>
        <location evidence="1 7">Cell membrane</location>
        <topology evidence="1 7">Multi-pass membrane protein</topology>
    </subcellularLocation>
</comment>
<evidence type="ECO:0000256" key="6">
    <source>
        <dbReference type="ARBA" id="ARBA00023136"/>
    </source>
</evidence>
<keyword evidence="6 7" id="KW-0472">Membrane</keyword>
<evidence type="ECO:0000256" key="7">
    <source>
        <dbReference type="RuleBase" id="RU363032"/>
    </source>
</evidence>
<evidence type="ECO:0000313" key="10">
    <source>
        <dbReference type="Proteomes" id="UP000824204"/>
    </source>
</evidence>
<keyword evidence="4 7" id="KW-0812">Transmembrane</keyword>
<reference evidence="9" key="2">
    <citation type="submission" date="2021-04" db="EMBL/GenBank/DDBJ databases">
        <authorList>
            <person name="Gilroy R."/>
        </authorList>
    </citation>
    <scope>NUCLEOTIDE SEQUENCE</scope>
    <source>
        <strain evidence="9">811</strain>
    </source>
</reference>
<feature type="transmembrane region" description="Helical" evidence="7">
    <location>
        <begin position="133"/>
        <end position="150"/>
    </location>
</feature>
<evidence type="ECO:0000256" key="3">
    <source>
        <dbReference type="ARBA" id="ARBA00022475"/>
    </source>
</evidence>
<comment type="caution">
    <text evidence="9">The sequence shown here is derived from an EMBL/GenBank/DDBJ whole genome shotgun (WGS) entry which is preliminary data.</text>
</comment>
<evidence type="ECO:0000259" key="8">
    <source>
        <dbReference type="PROSITE" id="PS50928"/>
    </source>
</evidence>
<feature type="domain" description="ABC transmembrane type-1" evidence="8">
    <location>
        <begin position="98"/>
        <end position="289"/>
    </location>
</feature>
<dbReference type="InterPro" id="IPR035906">
    <property type="entry name" value="MetI-like_sf"/>
</dbReference>
<name>A0A9D2AFL9_9FIRM</name>
<dbReference type="EMBL" id="DXFX01000058">
    <property type="protein sequence ID" value="HIX07736.1"/>
    <property type="molecule type" value="Genomic_DNA"/>
</dbReference>
<dbReference type="PANTHER" id="PTHR43744:SF12">
    <property type="entry name" value="ABC TRANSPORTER PERMEASE PROTEIN MG189-RELATED"/>
    <property type="match status" value="1"/>
</dbReference>
<dbReference type="CDD" id="cd06261">
    <property type="entry name" value="TM_PBP2"/>
    <property type="match status" value="1"/>
</dbReference>
<feature type="transmembrane region" description="Helical" evidence="7">
    <location>
        <begin position="20"/>
        <end position="42"/>
    </location>
</feature>
<evidence type="ECO:0000256" key="5">
    <source>
        <dbReference type="ARBA" id="ARBA00022989"/>
    </source>
</evidence>
<dbReference type="InterPro" id="IPR000515">
    <property type="entry name" value="MetI-like"/>
</dbReference>
<dbReference type="GO" id="GO:0055085">
    <property type="term" value="P:transmembrane transport"/>
    <property type="evidence" value="ECO:0007669"/>
    <property type="project" value="InterPro"/>
</dbReference>
<evidence type="ECO:0000256" key="1">
    <source>
        <dbReference type="ARBA" id="ARBA00004651"/>
    </source>
</evidence>
<reference evidence="9" key="1">
    <citation type="journal article" date="2021" name="PeerJ">
        <title>Extensive microbial diversity within the chicken gut microbiome revealed by metagenomics and culture.</title>
        <authorList>
            <person name="Gilroy R."/>
            <person name="Ravi A."/>
            <person name="Getino M."/>
            <person name="Pursley I."/>
            <person name="Horton D.L."/>
            <person name="Alikhan N.F."/>
            <person name="Baker D."/>
            <person name="Gharbi K."/>
            <person name="Hall N."/>
            <person name="Watson M."/>
            <person name="Adriaenssens E.M."/>
            <person name="Foster-Nyarko E."/>
            <person name="Jarju S."/>
            <person name="Secka A."/>
            <person name="Antonio M."/>
            <person name="Oren A."/>
            <person name="Chaudhuri R.R."/>
            <person name="La Ragione R."/>
            <person name="Hildebrand F."/>
            <person name="Pallen M.J."/>
        </authorList>
    </citation>
    <scope>NUCLEOTIDE SEQUENCE</scope>
    <source>
        <strain evidence="9">811</strain>
    </source>
</reference>
<keyword evidence="5 7" id="KW-1133">Transmembrane helix</keyword>
<proteinExistence type="inferred from homology"/>
<dbReference type="PROSITE" id="PS50928">
    <property type="entry name" value="ABC_TM1"/>
    <property type="match status" value="1"/>
</dbReference>
<feature type="transmembrane region" description="Helical" evidence="7">
    <location>
        <begin position="209"/>
        <end position="234"/>
    </location>
</feature>
<dbReference type="PANTHER" id="PTHR43744">
    <property type="entry name" value="ABC TRANSPORTER PERMEASE PROTEIN MG189-RELATED-RELATED"/>
    <property type="match status" value="1"/>
</dbReference>
<dbReference type="GO" id="GO:0005886">
    <property type="term" value="C:plasma membrane"/>
    <property type="evidence" value="ECO:0007669"/>
    <property type="project" value="UniProtKB-SubCell"/>
</dbReference>
<keyword evidence="3" id="KW-1003">Cell membrane</keyword>
<dbReference type="Gene3D" id="1.10.3720.10">
    <property type="entry name" value="MetI-like"/>
    <property type="match status" value="1"/>
</dbReference>
<dbReference type="AlphaFoldDB" id="A0A9D2AFL9"/>
<dbReference type="Pfam" id="PF00528">
    <property type="entry name" value="BPD_transp_1"/>
    <property type="match status" value="1"/>
</dbReference>
<dbReference type="Proteomes" id="UP000824204">
    <property type="component" value="Unassembled WGS sequence"/>
</dbReference>
<protein>
    <submittedName>
        <fullName evidence="9">Carbohydrate ABC transporter permease</fullName>
    </submittedName>
</protein>
<accession>A0A9D2AFL9</accession>
<comment type="similarity">
    <text evidence="7">Belongs to the binding-protein-dependent transport system permease family.</text>
</comment>